<dbReference type="EMBL" id="DAANKO010000045">
    <property type="protein sequence ID" value="HAD0265992.1"/>
    <property type="molecule type" value="Genomic_DNA"/>
</dbReference>
<dbReference type="EMBL" id="DAARIT010000046">
    <property type="protein sequence ID" value="HAE2599859.1"/>
    <property type="molecule type" value="Genomic_DNA"/>
</dbReference>
<evidence type="ECO:0000313" key="19">
    <source>
        <dbReference type="EMBL" id="HAE4607097.1"/>
    </source>
</evidence>
<reference evidence="10" key="3">
    <citation type="journal article" date="2018" name="Genome Biol.">
        <title>SKESA: strategic k-mer extension for scrupulous assemblies.</title>
        <authorList>
            <person name="Souvorov A."/>
            <person name="Agarwala R."/>
            <person name="Lipman D.J."/>
        </authorList>
    </citation>
    <scope>NUCLEOTIDE SEQUENCE</scope>
    <source>
        <strain evidence="20">2011-60-726-1</strain>
        <strain evidence="10">Salmonella enterica</strain>
        <strain evidence="15">SSI_AA416</strain>
        <strain evidence="16">SSI_AA539</strain>
        <strain evidence="17">SSI_AA691</strain>
        <strain evidence="13">Tha12</strain>
        <strain evidence="14">Tha2</strain>
    </source>
</reference>
<dbReference type="EMBL" id="DAAGMI010000031">
    <property type="protein sequence ID" value="HAB3647900.1"/>
    <property type="molecule type" value="Genomic_DNA"/>
</dbReference>
<dbReference type="EMBL" id="AAKSLO010000043">
    <property type="protein sequence ID" value="ECV5319369.1"/>
    <property type="molecule type" value="Genomic_DNA"/>
</dbReference>
<evidence type="ECO:0000256" key="1">
    <source>
        <dbReference type="SAM" id="MobiDB-lite"/>
    </source>
</evidence>
<accession>A0A2H4MN76</accession>
<reference evidence="4" key="4">
    <citation type="submission" date="2018-06" db="EMBL/GenBank/DDBJ databases">
        <authorList>
            <person name="Ashton P.M."/>
            <person name="Dallman T."/>
            <person name="Nair S."/>
            <person name="De Pinna E."/>
            <person name="Peters T."/>
            <person name="Grant K."/>
        </authorList>
    </citation>
    <scope>NUCLEOTIDE SEQUENCE [LARGE SCALE GENOMIC DNA]</scope>
    <source>
        <strain evidence="4">231108</strain>
    </source>
</reference>
<geneLocation type="plasmid" evidence="3">
    <name>pExPB5-59-1</name>
</geneLocation>
<evidence type="ECO:0000313" key="2">
    <source>
        <dbReference type="EMBL" id="AKH10493.1"/>
    </source>
</evidence>
<dbReference type="GO" id="GO:0016740">
    <property type="term" value="F:transferase activity"/>
    <property type="evidence" value="ECO:0007669"/>
    <property type="project" value="UniProtKB-KW"/>
</dbReference>
<dbReference type="PATRIC" id="fig|59201.158.peg.5283"/>
<keyword evidence="4" id="KW-0808">Transferase</keyword>
<dbReference type="RefSeq" id="WP_000072657.1">
    <property type="nucleotide sequence ID" value="NZ_CP011431.1"/>
</dbReference>
<dbReference type="EMBL" id="DAAGOO010000029">
    <property type="protein sequence ID" value="HAB3907837.1"/>
    <property type="molecule type" value="Genomic_DNA"/>
</dbReference>
<dbReference type="EMBL" id="DAATWR010000046">
    <property type="protein sequence ID" value="HAF0436089.1"/>
    <property type="molecule type" value="Genomic_DNA"/>
</dbReference>
<name>A0A0F7JH08_SALTM</name>
<dbReference type="EMBL" id="MF428416">
    <property type="protein sequence ID" value="ATL63923.1"/>
    <property type="molecule type" value="Genomic_DNA"/>
</dbReference>
<proteinExistence type="predicted"/>
<feature type="region of interest" description="Disordered" evidence="1">
    <location>
        <begin position="54"/>
        <end position="87"/>
    </location>
</feature>
<dbReference type="EMBL" id="AAMIRC010000033">
    <property type="protein sequence ID" value="EDH7471746.1"/>
    <property type="molecule type" value="Genomic_DNA"/>
</dbReference>
<evidence type="ECO:0000313" key="14">
    <source>
        <dbReference type="EMBL" id="HAD0323143.1"/>
    </source>
</evidence>
<dbReference type="AlphaFoldDB" id="A0A0F7JH08"/>
<evidence type="ECO:0000313" key="11">
    <source>
        <dbReference type="EMBL" id="HAB3907837.1"/>
    </source>
</evidence>
<dbReference type="EMBL" id="AAKMBA010000130">
    <property type="protein sequence ID" value="ECT2116650.1"/>
    <property type="molecule type" value="Genomic_DNA"/>
</dbReference>
<evidence type="ECO:0000313" key="20">
    <source>
        <dbReference type="EMBL" id="HAF0436089.1"/>
    </source>
</evidence>
<evidence type="ECO:0000313" key="15">
    <source>
        <dbReference type="EMBL" id="HAD0805251.1"/>
    </source>
</evidence>
<evidence type="ECO:0000313" key="9">
    <source>
        <dbReference type="EMBL" id="EDH7471746.1"/>
    </source>
</evidence>
<reference evidence="10" key="7">
    <citation type="submission" date="2019-10" db="EMBL/GenBank/DDBJ databases">
        <authorList>
            <consortium name="NCBI Pathogen Detection Project"/>
        </authorList>
    </citation>
    <scope>NUCLEOTIDE SEQUENCE</scope>
    <source>
        <strain evidence="20">2011-60-726-1</strain>
        <strain evidence="10">Salmonella enterica</strain>
        <strain evidence="15">SSI_AA416</strain>
        <strain evidence="16">SSI_AA539</strain>
        <strain evidence="17">SSI_AA691</strain>
        <strain evidence="13">Tha12</strain>
        <strain evidence="14">Tha2</strain>
    </source>
</reference>
<dbReference type="EMBL" id="AAMEWS010000031">
    <property type="protein sequence ID" value="EDG6487010.1"/>
    <property type="molecule type" value="Genomic_DNA"/>
</dbReference>
<dbReference type="EMBL" id="DAANOK010000029">
    <property type="protein sequence ID" value="HAD0805251.1"/>
    <property type="molecule type" value="Genomic_DNA"/>
</dbReference>
<evidence type="ECO:0000313" key="10">
    <source>
        <dbReference type="EMBL" id="HAB3647900.1"/>
    </source>
</evidence>
<keyword evidence="2" id="KW-0614">Plasmid</keyword>
<dbReference type="EMBL" id="DAAGQQ010000029">
    <property type="protein sequence ID" value="HAB4166111.1"/>
    <property type="molecule type" value="Genomic_DNA"/>
</dbReference>
<organism evidence="2 21">
    <name type="scientific">Salmonella typhimurium</name>
    <dbReference type="NCBI Taxonomy" id="90371"/>
    <lineage>
        <taxon>Bacteria</taxon>
        <taxon>Pseudomonadati</taxon>
        <taxon>Pseudomonadota</taxon>
        <taxon>Gammaproteobacteria</taxon>
        <taxon>Enterobacterales</taxon>
        <taxon>Enterobacteriaceae</taxon>
        <taxon>Salmonella</taxon>
    </lineage>
</organism>
<dbReference type="EMBL" id="DAANVX010000039">
    <property type="protein sequence ID" value="HAD1657022.1"/>
    <property type="molecule type" value="Genomic_DNA"/>
</dbReference>
<reference evidence="7" key="6">
    <citation type="submission" date="2018-07" db="EMBL/GenBank/DDBJ databases">
        <authorList>
            <consortium name="GenomeTrakr network: Whole genome sequencing for foodborne pathogen traceback"/>
        </authorList>
    </citation>
    <scope>NUCLEOTIDE SEQUENCE</scope>
    <source>
        <strain evidence="7">15MN00354</strain>
        <strain evidence="5">FSIS11812453</strain>
        <strain evidence="8">FSIS1700237</strain>
        <strain evidence="9">FSIS1710628</strain>
    </source>
</reference>
<dbReference type="EMBL" id="AAKYSK010000036">
    <property type="protein sequence ID" value="ECX3062917.1"/>
    <property type="molecule type" value="Genomic_DNA"/>
</dbReference>
<evidence type="ECO:0000313" key="18">
    <source>
        <dbReference type="EMBL" id="HAE2599859.1"/>
    </source>
</evidence>
<evidence type="ECO:0000313" key="16">
    <source>
        <dbReference type="EMBL" id="HAD0889919.1"/>
    </source>
</evidence>
<protein>
    <submittedName>
        <fullName evidence="4">Methionyl-tRNA formyltransferase</fullName>
    </submittedName>
    <submittedName>
        <fullName evidence="2">UpfA</fullName>
    </submittedName>
</protein>
<evidence type="ECO:0000313" key="6">
    <source>
        <dbReference type="EMBL" id="ECV5319369.1"/>
    </source>
</evidence>
<reference evidence="2 21" key="1">
    <citation type="journal article" date="2015" name="Genome Announc.">
        <title>Complete Genome Sequencing of a Multidrug-Resistant and Human-Invasive Salmonella enterica Serovar Typhimurium Strain of the Emerging Sequence Type 213 Genotype.</title>
        <authorList>
            <person name="Calva E."/>
            <person name="Silva C."/>
            <person name="Zaidi M.B."/>
            <person name="Sanchez-Flores A."/>
            <person name="Estrada K."/>
            <person name="Silva G.G."/>
            <person name="Soto-Jimenez L.M."/>
            <person name="Wiesner M."/>
            <person name="Fernandez-Mora M."/>
            <person name="Edwards R.A."/>
            <person name="Vinuesa P."/>
        </authorList>
    </citation>
    <scope>NUCLEOTIDE SEQUENCE [LARGE SCALE GENOMIC DNA]</scope>
    <source>
        <strain evidence="2 21">YU39</strain>
        <plasmid evidence="2 21">pYU39_IncX</plasmid>
    </source>
</reference>
<reference evidence="6" key="5">
    <citation type="submission" date="2018-07" db="EMBL/GenBank/DDBJ databases">
        <authorList>
            <consortium name="NARMS: The National Antimicrobial Resistance Monitoring System"/>
        </authorList>
    </citation>
    <scope>NUCLEOTIDE SEQUENCE</scope>
    <source>
        <strain evidence="6">FSIS11811627</strain>
    </source>
</reference>
<evidence type="ECO:0000313" key="5">
    <source>
        <dbReference type="EMBL" id="ECT2116650.1"/>
    </source>
</evidence>
<reference evidence="3" key="2">
    <citation type="journal article" date="2017" name="Lancet Infect. Dis.">
        <title>Early transmissible ampicillin resistance in zoonotic Salmonella enterica serotype Typhimurium in the late 1950s: a retrospective, whole-genome sequencing study.</title>
        <authorList>
            <person name="Tran-Dien A."/>
            <person name="Le Hello S."/>
            <person name="Bouchier C."/>
            <person name="Weill F.X."/>
        </authorList>
    </citation>
    <scope>NUCLEOTIDE SEQUENCE</scope>
    <source>
        <strain evidence="3">ExPB5-59</strain>
        <plasmid evidence="3">pExPB5-59-1</plasmid>
    </source>
</reference>
<dbReference type="Proteomes" id="UP000034636">
    <property type="component" value="Plasmid pYU39_IncX"/>
</dbReference>
<accession>A0A5K1VLB0</accession>
<evidence type="ECO:0000313" key="13">
    <source>
        <dbReference type="EMBL" id="HAD0265992.1"/>
    </source>
</evidence>
<dbReference type="EMBL" id="AAHIDF010000038">
    <property type="protein sequence ID" value="EBW3630786.1"/>
    <property type="molecule type" value="Genomic_DNA"/>
</dbReference>
<evidence type="ECO:0000313" key="21">
    <source>
        <dbReference type="Proteomes" id="UP000034636"/>
    </source>
</evidence>
<dbReference type="EMBL" id="DAANPD010000029">
    <property type="protein sequence ID" value="HAD0889919.1"/>
    <property type="molecule type" value="Genomic_DNA"/>
</dbReference>
<dbReference type="EMBL" id="DAARZQ010000048">
    <property type="protein sequence ID" value="HAE4607097.1"/>
    <property type="molecule type" value="Genomic_DNA"/>
</dbReference>
<geneLocation type="plasmid" evidence="2 21">
    <name>pYU39_IncX</name>
</geneLocation>
<evidence type="ECO:0000313" key="17">
    <source>
        <dbReference type="EMBL" id="HAD1657022.1"/>
    </source>
</evidence>
<evidence type="ECO:0000313" key="12">
    <source>
        <dbReference type="EMBL" id="HAB4166111.1"/>
    </source>
</evidence>
<gene>
    <name evidence="7" type="ORF">AKH62_21655</name>
    <name evidence="9" type="ORF">B4W90_23165</name>
    <name evidence="8" type="ORF">B8Z46_23120</name>
    <name evidence="4" type="ORF">DPF41_22275</name>
    <name evidence="6" type="ORF">DWU22_22435</name>
    <name evidence="5" type="ORF">DYM27_25295</name>
    <name evidence="13" type="ORF">G0L93_21135</name>
    <name evidence="14" type="ORF">G0M36_21085</name>
    <name evidence="15" type="ORF">G0O41_23435</name>
    <name evidence="16" type="ORF">G0O59_23085</name>
    <name evidence="17" type="ORF">G0P73_20175</name>
    <name evidence="18" type="ORF">G3336_004064</name>
    <name evidence="19" type="ORF">G4D32_004753</name>
    <name evidence="20" type="ORF">G9C46_004659</name>
    <name evidence="11" type="ORF">GBW44_22085</name>
    <name evidence="10" type="ORF">GBX20_23285</name>
    <name evidence="12" type="ORF">GBY23_23090</name>
    <name evidence="2" type="ORF">SE14_05169</name>
</gene>
<accession>A0A0F7JH08</accession>
<dbReference type="Proteomes" id="UP000839907">
    <property type="component" value="Unassembled WGS sequence"/>
</dbReference>
<evidence type="ECO:0000313" key="8">
    <source>
        <dbReference type="EMBL" id="EDG6487010.1"/>
    </source>
</evidence>
<sequence length="87" mass="9856">MSNTSYKQIIPATDWYFRHDNVSGVAGKSTVYQLAAWALKENGEVVGLVTVRDDNGRPKLVTPPPVPGDYLHKEQLTDDEKEWAKRR</sequence>
<evidence type="ECO:0000313" key="3">
    <source>
        <dbReference type="EMBL" id="ATL63923.1"/>
    </source>
</evidence>
<dbReference type="EMBL" id="DAANLA010000051">
    <property type="protein sequence ID" value="HAD0323143.1"/>
    <property type="molecule type" value="Genomic_DNA"/>
</dbReference>
<evidence type="ECO:0000313" key="7">
    <source>
        <dbReference type="EMBL" id="ECX3062917.1"/>
    </source>
</evidence>
<dbReference type="EMBL" id="CP011431">
    <property type="protein sequence ID" value="AKH10493.1"/>
    <property type="molecule type" value="Genomic_DNA"/>
</dbReference>
<evidence type="ECO:0000313" key="4">
    <source>
        <dbReference type="EMBL" id="EBW3630786.1"/>
    </source>
</evidence>